<feature type="transmembrane region" description="Helical" evidence="6">
    <location>
        <begin position="53"/>
        <end position="70"/>
    </location>
</feature>
<gene>
    <name evidence="8" type="ORF">FD01_GL001721</name>
</gene>
<name>A0A0R1QES6_9LACO</name>
<accession>A0A0R1QES6</accession>
<reference evidence="8 9" key="1">
    <citation type="journal article" date="2015" name="Genome Announc.">
        <title>Expanding the biotechnology potential of lactobacilli through comparative genomics of 213 strains and associated genera.</title>
        <authorList>
            <person name="Sun Z."/>
            <person name="Harris H.M."/>
            <person name="McCann A."/>
            <person name="Guo C."/>
            <person name="Argimon S."/>
            <person name="Zhang W."/>
            <person name="Yang X."/>
            <person name="Jeffery I.B."/>
            <person name="Cooney J.C."/>
            <person name="Kagawa T.F."/>
            <person name="Liu W."/>
            <person name="Song Y."/>
            <person name="Salvetti E."/>
            <person name="Wrobel A."/>
            <person name="Rasinkangas P."/>
            <person name="Parkhill J."/>
            <person name="Rea M.C."/>
            <person name="O'Sullivan O."/>
            <person name="Ritari J."/>
            <person name="Douillard F.P."/>
            <person name="Paul Ross R."/>
            <person name="Yang R."/>
            <person name="Briner A.E."/>
            <person name="Felis G.E."/>
            <person name="de Vos W.M."/>
            <person name="Barrangou R."/>
            <person name="Klaenhammer T.R."/>
            <person name="Caufield P.W."/>
            <person name="Cui Y."/>
            <person name="Zhang H."/>
            <person name="O'Toole P.W."/>
        </authorList>
    </citation>
    <scope>NUCLEOTIDE SEQUENCE [LARGE SCALE GENOMIC DNA]</scope>
    <source>
        <strain evidence="8 9">DSM 13343</strain>
    </source>
</reference>
<dbReference type="GO" id="GO:0000271">
    <property type="term" value="P:polysaccharide biosynthetic process"/>
    <property type="evidence" value="ECO:0007669"/>
    <property type="project" value="InterPro"/>
</dbReference>
<dbReference type="PATRIC" id="fig|1423769.4.peg.1841"/>
<keyword evidence="3 6" id="KW-0812">Transmembrane</keyword>
<evidence type="ECO:0000259" key="7">
    <source>
        <dbReference type="Pfam" id="PF04138"/>
    </source>
</evidence>
<evidence type="ECO:0000256" key="6">
    <source>
        <dbReference type="SAM" id="Phobius"/>
    </source>
</evidence>
<feature type="transmembrane region" description="Helical" evidence="6">
    <location>
        <begin position="90"/>
        <end position="108"/>
    </location>
</feature>
<dbReference type="GO" id="GO:0005886">
    <property type="term" value="C:plasma membrane"/>
    <property type="evidence" value="ECO:0007669"/>
    <property type="project" value="TreeGrafter"/>
</dbReference>
<dbReference type="Proteomes" id="UP000051790">
    <property type="component" value="Unassembled WGS sequence"/>
</dbReference>
<dbReference type="EMBL" id="AZEU01000202">
    <property type="protein sequence ID" value="KRL43318.1"/>
    <property type="molecule type" value="Genomic_DNA"/>
</dbReference>
<feature type="domain" description="GtrA/DPMS transmembrane" evidence="7">
    <location>
        <begin position="23"/>
        <end position="139"/>
    </location>
</feature>
<comment type="caution">
    <text evidence="8">The sequence shown here is derived from an EMBL/GenBank/DDBJ whole genome shotgun (WGS) entry which is preliminary data.</text>
</comment>
<dbReference type="PANTHER" id="PTHR38459:SF5">
    <property type="entry name" value="CELL WALL TEICHOIC ACID GLYCOSYLATION PROTEIN GTCA"/>
    <property type="match status" value="1"/>
</dbReference>
<keyword evidence="9" id="KW-1185">Reference proteome</keyword>
<keyword evidence="5 6" id="KW-0472">Membrane</keyword>
<keyword evidence="4 6" id="KW-1133">Transmembrane helix</keyword>
<dbReference type="Pfam" id="PF04138">
    <property type="entry name" value="GtrA_DPMS_TM"/>
    <property type="match status" value="1"/>
</dbReference>
<evidence type="ECO:0000256" key="2">
    <source>
        <dbReference type="ARBA" id="ARBA00009399"/>
    </source>
</evidence>
<evidence type="ECO:0000256" key="3">
    <source>
        <dbReference type="ARBA" id="ARBA00022692"/>
    </source>
</evidence>
<dbReference type="InterPro" id="IPR051401">
    <property type="entry name" value="GtrA_CellWall_Glycosyl"/>
</dbReference>
<evidence type="ECO:0000256" key="1">
    <source>
        <dbReference type="ARBA" id="ARBA00004141"/>
    </source>
</evidence>
<evidence type="ECO:0000256" key="5">
    <source>
        <dbReference type="ARBA" id="ARBA00023136"/>
    </source>
</evidence>
<sequence length="145" mass="16488">MITLFNRGKALLEAHHLWNVFTYVFFGGLTTVVNIVVFAGATHVGISWQVSNFLAWLLSVLFAFVTNKLWVFNSHTESFSALVWEFAKFMFARVVSLGIDYACMFLFINAIGWSNMVAKILTQIVIIVANYAFSKFIIFKNKPTD</sequence>
<proteinExistence type="inferred from homology"/>
<feature type="transmembrane region" description="Helical" evidence="6">
    <location>
        <begin position="120"/>
        <end position="139"/>
    </location>
</feature>
<evidence type="ECO:0000313" key="8">
    <source>
        <dbReference type="EMBL" id="KRL43318.1"/>
    </source>
</evidence>
<dbReference type="RefSeq" id="WP_404820731.1">
    <property type="nucleotide sequence ID" value="NZ_AZEU01000202.1"/>
</dbReference>
<evidence type="ECO:0000256" key="4">
    <source>
        <dbReference type="ARBA" id="ARBA00022989"/>
    </source>
</evidence>
<dbReference type="PANTHER" id="PTHR38459">
    <property type="entry name" value="PROPHAGE BACTOPRENOL-LINKED GLUCOSE TRANSLOCASE HOMOLOG"/>
    <property type="match status" value="1"/>
</dbReference>
<comment type="subcellular location">
    <subcellularLocation>
        <location evidence="1">Membrane</location>
        <topology evidence="1">Multi-pass membrane protein</topology>
    </subcellularLocation>
</comment>
<evidence type="ECO:0000313" key="9">
    <source>
        <dbReference type="Proteomes" id="UP000051790"/>
    </source>
</evidence>
<feature type="transmembrane region" description="Helical" evidence="6">
    <location>
        <begin position="20"/>
        <end position="41"/>
    </location>
</feature>
<organism evidence="8 9">
    <name type="scientific">Lacticaseibacillus manihotivorans DSM 13343 = JCM 12514</name>
    <dbReference type="NCBI Taxonomy" id="1423769"/>
    <lineage>
        <taxon>Bacteria</taxon>
        <taxon>Bacillati</taxon>
        <taxon>Bacillota</taxon>
        <taxon>Bacilli</taxon>
        <taxon>Lactobacillales</taxon>
        <taxon>Lactobacillaceae</taxon>
        <taxon>Lacticaseibacillus</taxon>
    </lineage>
</organism>
<comment type="similarity">
    <text evidence="2">Belongs to the GtrA family.</text>
</comment>
<dbReference type="AlphaFoldDB" id="A0A0R1QES6"/>
<protein>
    <recommendedName>
        <fullName evidence="7">GtrA/DPMS transmembrane domain-containing protein</fullName>
    </recommendedName>
</protein>
<dbReference type="InterPro" id="IPR007267">
    <property type="entry name" value="GtrA_DPMS_TM"/>
</dbReference>